<comment type="caution">
    <text evidence="3">The sequence shown here is derived from an EMBL/GenBank/DDBJ whole genome shotgun (WGS) entry which is preliminary data.</text>
</comment>
<dbReference type="OrthoDB" id="4269734at2"/>
<dbReference type="Proteomes" id="UP000037288">
    <property type="component" value="Unassembled WGS sequence"/>
</dbReference>
<evidence type="ECO:0000313" key="3">
    <source>
        <dbReference type="EMBL" id="KNB50199.1"/>
    </source>
</evidence>
<evidence type="ECO:0000313" key="4">
    <source>
        <dbReference type="Proteomes" id="UP000037288"/>
    </source>
</evidence>
<reference evidence="4" key="1">
    <citation type="submission" date="2015-07" db="EMBL/GenBank/DDBJ databases">
        <title>Draft genome sequence of Streptomyces sp. CMAA 1322, a bacterium isolated from Caatinga biome, from dry forest semiarid of Brazil.</title>
        <authorList>
            <person name="Santos S.N."/>
            <person name="Gacesa R."/>
            <person name="Taketani R.G."/>
            <person name="Long P.F."/>
            <person name="Melo I.S."/>
        </authorList>
    </citation>
    <scope>NUCLEOTIDE SEQUENCE [LARGE SCALE GENOMIC DNA]</scope>
    <source>
        <strain evidence="4">CMAA 1322</strain>
    </source>
</reference>
<sequence>MKSRAFRLAPVAVVTAGLLFAGTAGTAAAAPPDDSPSPSGTSASGGSPAGDTSSPPSQQEEQQAQQETEQLAKAHWVKRGHYPSEQSCRKAGKAGVEQHKWREYKCQKHYDHDEYHWWWWLYTR</sequence>
<dbReference type="AlphaFoldDB" id="A0A0K9X9X9"/>
<evidence type="ECO:0000256" key="1">
    <source>
        <dbReference type="SAM" id="MobiDB-lite"/>
    </source>
</evidence>
<organism evidence="3 4">
    <name type="scientific">Streptomyces caatingaensis</name>
    <dbReference type="NCBI Taxonomy" id="1678637"/>
    <lineage>
        <taxon>Bacteria</taxon>
        <taxon>Bacillati</taxon>
        <taxon>Actinomycetota</taxon>
        <taxon>Actinomycetes</taxon>
        <taxon>Kitasatosporales</taxon>
        <taxon>Streptomycetaceae</taxon>
        <taxon>Streptomyces</taxon>
    </lineage>
</organism>
<dbReference type="EMBL" id="LFXA01000017">
    <property type="protein sequence ID" value="KNB50199.1"/>
    <property type="molecule type" value="Genomic_DNA"/>
</dbReference>
<dbReference type="RefSeq" id="WP_049718733.1">
    <property type="nucleotide sequence ID" value="NZ_LFXA01000017.1"/>
</dbReference>
<accession>A0A0K9X9X9</accession>
<name>A0A0K9X9X9_9ACTN</name>
<evidence type="ECO:0000256" key="2">
    <source>
        <dbReference type="SAM" id="SignalP"/>
    </source>
</evidence>
<gene>
    <name evidence="3" type="ORF">AC230_26305</name>
</gene>
<keyword evidence="4" id="KW-1185">Reference proteome</keyword>
<feature type="compositionally biased region" description="Low complexity" evidence="1">
    <location>
        <begin position="25"/>
        <end position="69"/>
    </location>
</feature>
<dbReference type="PATRIC" id="fig|1678637.3.peg.5615"/>
<proteinExistence type="predicted"/>
<keyword evidence="2" id="KW-0732">Signal</keyword>
<feature type="signal peptide" evidence="2">
    <location>
        <begin position="1"/>
        <end position="29"/>
    </location>
</feature>
<feature type="region of interest" description="Disordered" evidence="1">
    <location>
        <begin position="25"/>
        <end position="72"/>
    </location>
</feature>
<feature type="chain" id="PRO_5005532472" evidence="2">
    <location>
        <begin position="30"/>
        <end position="124"/>
    </location>
</feature>
<feature type="region of interest" description="Disordered" evidence="1">
    <location>
        <begin position="77"/>
        <end position="96"/>
    </location>
</feature>
<protein>
    <submittedName>
        <fullName evidence="3">Uncharacterized protein</fullName>
    </submittedName>
</protein>